<keyword evidence="7" id="KW-0808">Transferase</keyword>
<evidence type="ECO:0000256" key="2">
    <source>
        <dbReference type="ARBA" id="ARBA00023052"/>
    </source>
</evidence>
<dbReference type="InterPro" id="IPR012001">
    <property type="entry name" value="Thiamin_PyroP_enz_TPP-bd_dom"/>
</dbReference>
<evidence type="ECO:0000313" key="8">
    <source>
        <dbReference type="Proteomes" id="UP001549076"/>
    </source>
</evidence>
<dbReference type="Pfam" id="PF02775">
    <property type="entry name" value="TPP_enzyme_C"/>
    <property type="match status" value="1"/>
</dbReference>
<protein>
    <submittedName>
        <fullName evidence="7">Acetolactate synthase-1/2/3 large subunit</fullName>
        <ecNumber evidence="7">2.2.1.6</ecNumber>
    </submittedName>
</protein>
<dbReference type="Gene3D" id="3.40.50.970">
    <property type="match status" value="2"/>
</dbReference>
<sequence>MSAKHTVGLELIRLLEAHDVDTVFGIPGVHTAELYRGLAGSKIRHVTPRHELDAGFMADGYARASGKPGVCLLITGPGLTNAITAMGQARADSIPMLVISGINALDTHGRYRGHLHQLPDQSAMIRTIALSSERLERPQDLPAVVSRAFAAMRAGRPGPVHIEIPTDLMEAALPLGTLPHQPSPPAEPSAQAIEAAAGLCRAARSPLILAGGGAVWADGAIRDLAELLDAPVVTTTNGRGLLAGHPLVVPASPSLEAVRTLMRDCDLAIAIGTQFGPTDYDAYEDGGFVRPDNLIRIDIDPHAEATSFPATVSIVADAGVAANALASALRGAAAASRQPPAQGRAAAARKGALEGLSDKMRALIEVLGAIRDTLPGCTIVGDSTQLAYAGNLYWEAAAPRTWFNAATGYGSLGYGPPAALGAGIALGTAPVVCIVGDGGFQFCLGTLGTAADENAPVIFVVWNNNGYQEIEDYMLARDIEPVGVRPSAPDFTGIAAAYGIPAQRIRLTDATSQDALVPGGLDLAPLTAALQAARAAGGPALVEILTP</sequence>
<comment type="caution">
    <text evidence="7">The sequence shown here is derived from an EMBL/GenBank/DDBJ whole genome shotgun (WGS) entry which is preliminary data.</text>
</comment>
<organism evidence="7 8">
    <name type="scientific">Aquamicrobium terrae</name>
    <dbReference type="NCBI Taxonomy" id="1324945"/>
    <lineage>
        <taxon>Bacteria</taxon>
        <taxon>Pseudomonadati</taxon>
        <taxon>Pseudomonadota</taxon>
        <taxon>Alphaproteobacteria</taxon>
        <taxon>Hyphomicrobiales</taxon>
        <taxon>Phyllobacteriaceae</taxon>
        <taxon>Aquamicrobium</taxon>
    </lineage>
</organism>
<dbReference type="InterPro" id="IPR045229">
    <property type="entry name" value="TPP_enz"/>
</dbReference>
<reference evidence="7 8" key="1">
    <citation type="submission" date="2024-06" db="EMBL/GenBank/DDBJ databases">
        <title>Genomic Encyclopedia of Type Strains, Phase IV (KMG-IV): sequencing the most valuable type-strain genomes for metagenomic binning, comparative biology and taxonomic classification.</title>
        <authorList>
            <person name="Goeker M."/>
        </authorList>
    </citation>
    <scope>NUCLEOTIDE SEQUENCE [LARGE SCALE GENOMIC DNA]</scope>
    <source>
        <strain evidence="7 8">DSM 27865</strain>
    </source>
</reference>
<evidence type="ECO:0000313" key="7">
    <source>
        <dbReference type="EMBL" id="MET3791449.1"/>
    </source>
</evidence>
<dbReference type="CDD" id="cd00568">
    <property type="entry name" value="TPP_enzymes"/>
    <property type="match status" value="1"/>
</dbReference>
<evidence type="ECO:0000259" key="6">
    <source>
        <dbReference type="Pfam" id="PF02776"/>
    </source>
</evidence>
<dbReference type="PANTHER" id="PTHR18968">
    <property type="entry name" value="THIAMINE PYROPHOSPHATE ENZYMES"/>
    <property type="match status" value="1"/>
</dbReference>
<dbReference type="SUPFAM" id="SSF52467">
    <property type="entry name" value="DHS-like NAD/FAD-binding domain"/>
    <property type="match status" value="1"/>
</dbReference>
<keyword evidence="8" id="KW-1185">Reference proteome</keyword>
<accession>A0ABV2MXF0</accession>
<dbReference type="Proteomes" id="UP001549076">
    <property type="component" value="Unassembled WGS sequence"/>
</dbReference>
<dbReference type="PANTHER" id="PTHR18968:SF13">
    <property type="entry name" value="ACETOLACTATE SYNTHASE CATALYTIC SUBUNIT, MITOCHONDRIAL"/>
    <property type="match status" value="1"/>
</dbReference>
<dbReference type="SUPFAM" id="SSF52518">
    <property type="entry name" value="Thiamin diphosphate-binding fold (THDP-binding)"/>
    <property type="match status" value="2"/>
</dbReference>
<feature type="domain" description="Thiamine pyrophosphate enzyme central" evidence="4">
    <location>
        <begin position="193"/>
        <end position="325"/>
    </location>
</feature>
<dbReference type="InterPro" id="IPR029061">
    <property type="entry name" value="THDP-binding"/>
</dbReference>
<evidence type="ECO:0000259" key="4">
    <source>
        <dbReference type="Pfam" id="PF00205"/>
    </source>
</evidence>
<evidence type="ECO:0000256" key="3">
    <source>
        <dbReference type="RuleBase" id="RU362132"/>
    </source>
</evidence>
<dbReference type="InterPro" id="IPR029035">
    <property type="entry name" value="DHS-like_NAD/FAD-binding_dom"/>
</dbReference>
<dbReference type="EMBL" id="JBEPML010000004">
    <property type="protein sequence ID" value="MET3791449.1"/>
    <property type="molecule type" value="Genomic_DNA"/>
</dbReference>
<evidence type="ECO:0000256" key="1">
    <source>
        <dbReference type="ARBA" id="ARBA00007812"/>
    </source>
</evidence>
<proteinExistence type="inferred from homology"/>
<evidence type="ECO:0000259" key="5">
    <source>
        <dbReference type="Pfam" id="PF02775"/>
    </source>
</evidence>
<dbReference type="NCBIfam" id="NF005712">
    <property type="entry name" value="PRK07524.1"/>
    <property type="match status" value="1"/>
</dbReference>
<dbReference type="EC" id="2.2.1.6" evidence="7"/>
<feature type="domain" description="Thiamine pyrophosphate enzyme N-terminal TPP-binding" evidence="6">
    <location>
        <begin position="7"/>
        <end position="124"/>
    </location>
</feature>
<dbReference type="InterPro" id="IPR011766">
    <property type="entry name" value="TPP_enzyme_TPP-bd"/>
</dbReference>
<dbReference type="Gene3D" id="3.40.50.1220">
    <property type="entry name" value="TPP-binding domain"/>
    <property type="match status" value="1"/>
</dbReference>
<comment type="similarity">
    <text evidence="1 3">Belongs to the TPP enzyme family.</text>
</comment>
<dbReference type="Pfam" id="PF00205">
    <property type="entry name" value="TPP_enzyme_M"/>
    <property type="match status" value="1"/>
</dbReference>
<name>A0ABV2MXF0_9HYPH</name>
<gene>
    <name evidence="7" type="ORF">ABID37_001657</name>
</gene>
<dbReference type="GO" id="GO:0003984">
    <property type="term" value="F:acetolactate synthase activity"/>
    <property type="evidence" value="ECO:0007669"/>
    <property type="project" value="UniProtKB-EC"/>
</dbReference>
<dbReference type="CDD" id="cd07035">
    <property type="entry name" value="TPP_PYR_POX_like"/>
    <property type="match status" value="1"/>
</dbReference>
<dbReference type="InterPro" id="IPR012000">
    <property type="entry name" value="Thiamin_PyroP_enz_cen_dom"/>
</dbReference>
<dbReference type="Pfam" id="PF02776">
    <property type="entry name" value="TPP_enzyme_N"/>
    <property type="match status" value="1"/>
</dbReference>
<feature type="domain" description="Thiamine pyrophosphate enzyme TPP-binding" evidence="5">
    <location>
        <begin position="385"/>
        <end position="544"/>
    </location>
</feature>
<keyword evidence="2 3" id="KW-0786">Thiamine pyrophosphate</keyword>
<dbReference type="RefSeq" id="WP_354193771.1">
    <property type="nucleotide sequence ID" value="NZ_JBEPML010000004.1"/>
</dbReference>